<keyword evidence="12" id="KW-1185">Reference proteome</keyword>
<feature type="binding site" evidence="10">
    <location>
        <position position="201"/>
    </location>
    <ligand>
        <name>substrate</name>
    </ligand>
</feature>
<evidence type="ECO:0000256" key="10">
    <source>
        <dbReference type="HAMAP-Rule" id="MF_01106"/>
    </source>
</evidence>
<dbReference type="EMBL" id="CP002547">
    <property type="protein sequence ID" value="ADY54796.1"/>
    <property type="molecule type" value="Genomic_DNA"/>
</dbReference>
<keyword evidence="7 10" id="KW-0511">Multifunctional enzyme</keyword>
<evidence type="ECO:0000256" key="8">
    <source>
        <dbReference type="ARBA" id="ARBA00023315"/>
    </source>
</evidence>
<dbReference type="NCBIfam" id="TIGR00120">
    <property type="entry name" value="ArgJ"/>
    <property type="match status" value="1"/>
</dbReference>
<organism evidence="11 12">
    <name type="scientific">Syntrophobotulus glycolicus (strain DSM 8271 / FlGlyR)</name>
    <dbReference type="NCBI Taxonomy" id="645991"/>
    <lineage>
        <taxon>Bacteria</taxon>
        <taxon>Bacillati</taxon>
        <taxon>Bacillota</taxon>
        <taxon>Clostridia</taxon>
        <taxon>Eubacteriales</taxon>
        <taxon>Desulfitobacteriaceae</taxon>
        <taxon>Syntrophobotulus</taxon>
    </lineage>
</organism>
<evidence type="ECO:0000256" key="5">
    <source>
        <dbReference type="ARBA" id="ARBA00022679"/>
    </source>
</evidence>
<dbReference type="STRING" id="645991.Sgly_0430"/>
<dbReference type="GO" id="GO:0004042">
    <property type="term" value="F:L-glutamate N-acetyltransferase activity"/>
    <property type="evidence" value="ECO:0007669"/>
    <property type="project" value="UniProtKB-UniRule"/>
</dbReference>
<feature type="binding site" evidence="10">
    <location>
        <position position="284"/>
    </location>
    <ligand>
        <name>substrate</name>
    </ligand>
</feature>
<comment type="similarity">
    <text evidence="1 10">Belongs to the ArgJ family.</text>
</comment>
<dbReference type="MEROPS" id="T05.002"/>
<evidence type="ECO:0000313" key="11">
    <source>
        <dbReference type="EMBL" id="ADY54796.1"/>
    </source>
</evidence>
<evidence type="ECO:0000256" key="7">
    <source>
        <dbReference type="ARBA" id="ARBA00023268"/>
    </source>
</evidence>
<dbReference type="Proteomes" id="UP000007488">
    <property type="component" value="Chromosome"/>
</dbReference>
<feature type="binding site" evidence="10">
    <location>
        <position position="411"/>
    </location>
    <ligand>
        <name>substrate</name>
    </ligand>
</feature>
<feature type="chain" id="PRO_5023227435" description="Arginine biosynthesis bifunctional protein ArgJ beta chain" evidence="10">
    <location>
        <begin position="201"/>
        <end position="411"/>
    </location>
</feature>
<accession>F0SY46</accession>
<dbReference type="PANTHER" id="PTHR23100:SF0">
    <property type="entry name" value="ARGININE BIOSYNTHESIS BIFUNCTIONAL PROTEIN ARGJ, MITOCHONDRIAL"/>
    <property type="match status" value="1"/>
</dbReference>
<reference evidence="11 12" key="1">
    <citation type="journal article" date="2011" name="Stand. Genomic Sci.">
        <title>Complete genome sequence of Syntrophobotulus glycolicus type strain (FlGlyR).</title>
        <authorList>
            <person name="Han C."/>
            <person name="Mwirichia R."/>
            <person name="Chertkov O."/>
            <person name="Held B."/>
            <person name="Lapidus A."/>
            <person name="Nolan M."/>
            <person name="Lucas S."/>
            <person name="Hammon N."/>
            <person name="Deshpande S."/>
            <person name="Cheng J.F."/>
            <person name="Tapia R."/>
            <person name="Goodwin L."/>
            <person name="Pitluck S."/>
            <person name="Huntemann M."/>
            <person name="Liolios K."/>
            <person name="Ivanova N."/>
            <person name="Pagani I."/>
            <person name="Mavromatis K."/>
            <person name="Ovchinikova G."/>
            <person name="Pati A."/>
            <person name="Chen A."/>
            <person name="Palaniappan K."/>
            <person name="Land M."/>
            <person name="Hauser L."/>
            <person name="Brambilla E.M."/>
            <person name="Rohde M."/>
            <person name="Spring S."/>
            <person name="Sikorski J."/>
            <person name="Goker M."/>
            <person name="Woyke T."/>
            <person name="Bristow J."/>
            <person name="Eisen J.A."/>
            <person name="Markowitz V."/>
            <person name="Hugenholtz P."/>
            <person name="Kyrpides N.C."/>
            <person name="Klenk H.P."/>
            <person name="Detter J.C."/>
        </authorList>
    </citation>
    <scope>NUCLEOTIDE SEQUENCE [LARGE SCALE GENOMIC DNA]</scope>
    <source>
        <strain evidence="12">DSM 8271 / FlGlyR</strain>
    </source>
</reference>
<comment type="subcellular location">
    <subcellularLocation>
        <location evidence="10">Cytoplasm</location>
    </subcellularLocation>
</comment>
<comment type="catalytic activity">
    <reaction evidence="9 10">
        <text>N(2)-acetyl-L-ornithine + L-glutamate = N-acetyl-L-glutamate + L-ornithine</text>
        <dbReference type="Rhea" id="RHEA:15349"/>
        <dbReference type="ChEBI" id="CHEBI:29985"/>
        <dbReference type="ChEBI" id="CHEBI:44337"/>
        <dbReference type="ChEBI" id="CHEBI:46911"/>
        <dbReference type="ChEBI" id="CHEBI:57805"/>
        <dbReference type="EC" id="2.3.1.35"/>
    </reaction>
</comment>
<dbReference type="Gene3D" id="3.10.20.340">
    <property type="entry name" value="ArgJ beta chain, C-terminal domain"/>
    <property type="match status" value="1"/>
</dbReference>
<evidence type="ECO:0000256" key="3">
    <source>
        <dbReference type="ARBA" id="ARBA00022571"/>
    </source>
</evidence>
<evidence type="ECO:0000256" key="4">
    <source>
        <dbReference type="ARBA" id="ARBA00022605"/>
    </source>
</evidence>
<proteinExistence type="inferred from homology"/>
<dbReference type="FunFam" id="3.10.20.340:FF:000001">
    <property type="entry name" value="Arginine biosynthesis bifunctional protein ArgJ, chloroplastic"/>
    <property type="match status" value="1"/>
</dbReference>
<evidence type="ECO:0000256" key="6">
    <source>
        <dbReference type="ARBA" id="ARBA00022813"/>
    </source>
</evidence>
<dbReference type="GO" id="GO:0004358">
    <property type="term" value="F:L-glutamate N-acetyltransferase activity, acting on acetyl-L-ornithine as donor"/>
    <property type="evidence" value="ECO:0007669"/>
    <property type="project" value="UniProtKB-UniRule"/>
</dbReference>
<gene>
    <name evidence="10" type="primary">argJ</name>
    <name evidence="11" type="ordered locus">Sgly_0430</name>
</gene>
<name>F0SY46_SYNGF</name>
<dbReference type="KEGG" id="sgy:Sgly_0430"/>
<dbReference type="EC" id="2.3.1.1" evidence="10"/>
<keyword evidence="5 10" id="KW-0808">Transferase</keyword>
<comment type="subunit">
    <text evidence="2 10">Heterotetramer of two alpha and two beta chains.</text>
</comment>
<evidence type="ECO:0000313" key="12">
    <source>
        <dbReference type="Proteomes" id="UP000007488"/>
    </source>
</evidence>
<dbReference type="InterPro" id="IPR042195">
    <property type="entry name" value="ArgJ_beta_C"/>
</dbReference>
<feature type="active site" description="Nucleophile" evidence="10">
    <location>
        <position position="201"/>
    </location>
</feature>
<feature type="chain" id="PRO_5023227436" description="Arginine biosynthesis bifunctional protein ArgJ alpha chain" evidence="10">
    <location>
        <begin position="1"/>
        <end position="200"/>
    </location>
</feature>
<dbReference type="InterPro" id="IPR002813">
    <property type="entry name" value="Arg_biosynth_ArgJ"/>
</dbReference>
<dbReference type="Gene3D" id="3.60.70.12">
    <property type="entry name" value="L-amino peptidase D-ALA esterase/amidase"/>
    <property type="match status" value="1"/>
</dbReference>
<sequence>MKIKNIEGGVAAPEGYYAAGVRAGIKYKDKYDLAIIMSKVKAKAAAVYTRNLVKAHPLLLNMQHLTDGEAQAIVVNSGNANACMGEPGEKAALEMAVQTAKELGLKTEDILVASTGVIGQPMPMEKIIPGIAKAAASVQELLQTEPDRETKAGTAHEAALAIMTTDLVPKEKAYELECAEGTVKLGIIAKGSGMIHPNMGTMLCFITTDGAFDSEVLGKLLKEAVDKSFNMVTVDGDTSTNDMVLLLANGRSGIRPQGEELRQFREMLDHACVAMAKAIARDGEGATKLIEVQVNGAGTVKDAGQIVKSVCSSSLVKTAIYGQDANWGRILCAAGYSGAVFDPEGTSIYLNGLQVAQDGRAIPFSEDEALELLKNQEIVIRIDLKDGQENAVGWGCDLTHKYVDINADYRT</sequence>
<feature type="binding site" evidence="10">
    <location>
        <position position="164"/>
    </location>
    <ligand>
        <name>substrate</name>
    </ligand>
</feature>
<comment type="pathway">
    <text evidence="10">Amino-acid biosynthesis; L-arginine biosynthesis; N(2)-acetyl-L-ornithine from L-glutamate: step 1/4.</text>
</comment>
<feature type="site" description="Involved in the stabilization of negative charge on the oxyanion by the formation of the oxyanion hole" evidence="10">
    <location>
        <position position="116"/>
    </location>
</feature>
<dbReference type="eggNOG" id="COG1364">
    <property type="taxonomic scope" value="Bacteria"/>
</dbReference>
<keyword evidence="3 10" id="KW-0055">Arginine biosynthesis</keyword>
<dbReference type="EC" id="2.3.1.35" evidence="10"/>
<dbReference type="AlphaFoldDB" id="F0SY46"/>
<dbReference type="PANTHER" id="PTHR23100">
    <property type="entry name" value="ARGININE BIOSYNTHESIS BIFUNCTIONAL PROTEIN ARGJ"/>
    <property type="match status" value="1"/>
</dbReference>
<dbReference type="OrthoDB" id="9804242at2"/>
<dbReference type="NCBIfam" id="NF003802">
    <property type="entry name" value="PRK05388.1"/>
    <property type="match status" value="1"/>
</dbReference>
<dbReference type="HOGENOM" id="CLU_027172_1_0_9"/>
<dbReference type="Pfam" id="PF01960">
    <property type="entry name" value="ArgJ"/>
    <property type="match status" value="1"/>
</dbReference>
<keyword evidence="8 10" id="KW-0012">Acyltransferase</keyword>
<evidence type="ECO:0000256" key="2">
    <source>
        <dbReference type="ARBA" id="ARBA00011475"/>
    </source>
</evidence>
<dbReference type="GO" id="GO:0006592">
    <property type="term" value="P:ornithine biosynthetic process"/>
    <property type="evidence" value="ECO:0007669"/>
    <property type="project" value="TreeGrafter"/>
</dbReference>
<dbReference type="GO" id="GO:0006526">
    <property type="term" value="P:L-arginine biosynthetic process"/>
    <property type="evidence" value="ECO:0007669"/>
    <property type="project" value="UniProtKB-UniRule"/>
</dbReference>
<dbReference type="RefSeq" id="WP_013623667.1">
    <property type="nucleotide sequence ID" value="NC_015172.1"/>
</dbReference>
<dbReference type="FunFam" id="3.60.70.12:FF:000001">
    <property type="entry name" value="Arginine biosynthesis bifunctional protein ArgJ, chloroplastic"/>
    <property type="match status" value="1"/>
</dbReference>
<dbReference type="UniPathway" id="UPA00068">
    <property type="reaction ID" value="UER00106"/>
</dbReference>
<feature type="site" description="Involved in the stabilization of negative charge on the oxyanion by the formation of the oxyanion hole" evidence="10">
    <location>
        <position position="115"/>
    </location>
</feature>
<keyword evidence="10" id="KW-0963">Cytoplasm</keyword>
<feature type="binding site" evidence="10">
    <location>
        <position position="190"/>
    </location>
    <ligand>
        <name>substrate</name>
    </ligand>
</feature>
<keyword evidence="6 10" id="KW-0068">Autocatalytic cleavage</keyword>
<feature type="site" description="Cleavage; by autolysis" evidence="10">
    <location>
        <begin position="200"/>
        <end position="201"/>
    </location>
</feature>
<comment type="function">
    <text evidence="10">Catalyzes two activities which are involved in the cyclic version of arginine biosynthesis: the synthesis of N-acetylglutamate from glutamate and acetyl-CoA as the acetyl donor, and of ornithine by transacetylation between N(2)-acetylornithine and glutamate.</text>
</comment>
<dbReference type="GO" id="GO:0005737">
    <property type="term" value="C:cytoplasm"/>
    <property type="evidence" value="ECO:0007669"/>
    <property type="project" value="UniProtKB-SubCell"/>
</dbReference>
<evidence type="ECO:0000256" key="1">
    <source>
        <dbReference type="ARBA" id="ARBA00006774"/>
    </source>
</evidence>
<evidence type="ECO:0000256" key="9">
    <source>
        <dbReference type="ARBA" id="ARBA00049439"/>
    </source>
</evidence>
<dbReference type="InterPro" id="IPR016117">
    <property type="entry name" value="ArgJ-like_dom_sf"/>
</dbReference>
<keyword evidence="4 10" id="KW-0028">Amino-acid biosynthesis</keyword>
<reference evidence="12" key="2">
    <citation type="submission" date="2011-02" db="EMBL/GenBank/DDBJ databases">
        <title>The complete genome of Syntrophobotulus glycolicus DSM 8271.</title>
        <authorList>
            <person name="Lucas S."/>
            <person name="Copeland A."/>
            <person name="Lapidus A."/>
            <person name="Bruce D."/>
            <person name="Goodwin L."/>
            <person name="Pitluck S."/>
            <person name="Kyrpides N."/>
            <person name="Mavromatis K."/>
            <person name="Pagani I."/>
            <person name="Ivanova N."/>
            <person name="Mikhailova N."/>
            <person name="Chertkov O."/>
            <person name="Held B."/>
            <person name="Detter J.C."/>
            <person name="Tapia R."/>
            <person name="Han C."/>
            <person name="Land M."/>
            <person name="Hauser L."/>
            <person name="Markowitz V."/>
            <person name="Cheng J.-F."/>
            <person name="Hugenholtz P."/>
            <person name="Woyke T."/>
            <person name="Wu D."/>
            <person name="Spring S."/>
            <person name="Schroeder M."/>
            <person name="Brambilla E."/>
            <person name="Klenk H.-P."/>
            <person name="Eisen J.A."/>
        </authorList>
    </citation>
    <scope>NUCLEOTIDE SEQUENCE [LARGE SCALE GENOMIC DNA]</scope>
    <source>
        <strain evidence="12">DSM 8271 / FlGlyR</strain>
    </source>
</reference>
<dbReference type="HAMAP" id="MF_01106">
    <property type="entry name" value="ArgJ"/>
    <property type="match status" value="1"/>
</dbReference>
<protein>
    <recommendedName>
        <fullName evidence="10">Arginine biosynthesis bifunctional protein ArgJ</fullName>
    </recommendedName>
    <domain>
        <recommendedName>
            <fullName evidence="10">Glutamate N-acetyltransferase</fullName>
            <ecNumber evidence="10">2.3.1.35</ecNumber>
        </recommendedName>
        <alternativeName>
            <fullName evidence="10">Ornithine acetyltransferase</fullName>
            <shortName evidence="10">OATase</shortName>
        </alternativeName>
        <alternativeName>
            <fullName evidence="10">Ornithine transacetylase</fullName>
        </alternativeName>
    </domain>
    <domain>
        <recommendedName>
            <fullName evidence="10">Amino-acid acetyltransferase</fullName>
            <ecNumber evidence="10">2.3.1.1</ecNumber>
        </recommendedName>
        <alternativeName>
            <fullName evidence="10">N-acetylglutamate synthase</fullName>
            <shortName evidence="10">AGSase</shortName>
        </alternativeName>
    </domain>
    <component>
        <recommendedName>
            <fullName evidence="10">Arginine biosynthesis bifunctional protein ArgJ alpha chain</fullName>
        </recommendedName>
    </component>
    <component>
        <recommendedName>
            <fullName evidence="10">Arginine biosynthesis bifunctional protein ArgJ beta chain</fullName>
        </recommendedName>
    </component>
</protein>
<comment type="pathway">
    <text evidence="10">Amino-acid biosynthesis; L-arginine biosynthesis; L-ornithine and N-acetyl-L-glutamate from L-glutamate and N(2)-acetyl-L-ornithine (cyclic): step 1/1.</text>
</comment>
<comment type="catalytic activity">
    <reaction evidence="10">
        <text>L-glutamate + acetyl-CoA = N-acetyl-L-glutamate + CoA + H(+)</text>
        <dbReference type="Rhea" id="RHEA:24292"/>
        <dbReference type="ChEBI" id="CHEBI:15378"/>
        <dbReference type="ChEBI" id="CHEBI:29985"/>
        <dbReference type="ChEBI" id="CHEBI:44337"/>
        <dbReference type="ChEBI" id="CHEBI:57287"/>
        <dbReference type="ChEBI" id="CHEBI:57288"/>
        <dbReference type="EC" id="2.3.1.1"/>
    </reaction>
</comment>
<feature type="binding site" evidence="10">
    <location>
        <position position="406"/>
    </location>
    <ligand>
        <name>substrate</name>
    </ligand>
</feature>
<dbReference type="SUPFAM" id="SSF56266">
    <property type="entry name" value="DmpA/ArgJ-like"/>
    <property type="match status" value="1"/>
</dbReference>
<dbReference type="CDD" id="cd02152">
    <property type="entry name" value="OAT"/>
    <property type="match status" value="1"/>
</dbReference>